<accession>A0A158R2Z3</accession>
<dbReference type="PANTHER" id="PTHR21583">
    <property type="entry name" value="ELYS PROTEIN"/>
    <property type="match status" value="1"/>
</dbReference>
<dbReference type="WBParaSite" id="NBR_0001721101-mRNA-1">
    <property type="protein sequence ID" value="NBR_0001721101-mRNA-1"/>
    <property type="gene ID" value="NBR_0001721101"/>
</dbReference>
<organism evidence="4">
    <name type="scientific">Nippostrongylus brasiliensis</name>
    <name type="common">Rat hookworm</name>
    <dbReference type="NCBI Taxonomy" id="27835"/>
    <lineage>
        <taxon>Eukaryota</taxon>
        <taxon>Metazoa</taxon>
        <taxon>Ecdysozoa</taxon>
        <taxon>Nematoda</taxon>
        <taxon>Chromadorea</taxon>
        <taxon>Rhabditida</taxon>
        <taxon>Rhabditina</taxon>
        <taxon>Rhabditomorpha</taxon>
        <taxon>Strongyloidea</taxon>
        <taxon>Heligmosomidae</taxon>
        <taxon>Nippostrongylus</taxon>
    </lineage>
</organism>
<reference evidence="2 3" key="2">
    <citation type="submission" date="2018-11" db="EMBL/GenBank/DDBJ databases">
        <authorList>
            <consortium name="Pathogen Informatics"/>
        </authorList>
    </citation>
    <scope>NUCLEOTIDE SEQUENCE [LARGE SCALE GENOMIC DNA]</scope>
</reference>
<dbReference type="STRING" id="27835.A0A158R2Z3"/>
<feature type="domain" description="Apple" evidence="1">
    <location>
        <begin position="39"/>
        <end position="122"/>
    </location>
</feature>
<keyword evidence="3" id="KW-1185">Reference proteome</keyword>
<proteinExistence type="predicted"/>
<protein>
    <submittedName>
        <fullName evidence="4">Apple domain-containing protein</fullName>
    </submittedName>
</protein>
<evidence type="ECO:0000259" key="1">
    <source>
        <dbReference type="PROSITE" id="PS50948"/>
    </source>
</evidence>
<gene>
    <name evidence="2" type="ORF">NBR_LOCUS17212</name>
</gene>
<dbReference type="EMBL" id="UYSL01022621">
    <property type="protein sequence ID" value="VDL80825.1"/>
    <property type="molecule type" value="Genomic_DNA"/>
</dbReference>
<name>A0A158R2Z3_NIPBR</name>
<dbReference type="InterPro" id="IPR052620">
    <property type="entry name" value="ELYS/MEL-28_NucAsmblyFactor"/>
</dbReference>
<sequence>MADNRWDNGGVAVTVGSMNFGTEIESVARPRGTERRRACPDDNIYVYVNGSAHDRTPYIFVELNASNLHDCIRKCFGNQFCYSLKFDERAVERCSLYYFAAYNCSRQDLVLASSVRYAGGSVTIDFTAPPFDTVTDQSIVALDGKGQTIFSKPLVKEVTNNIESKLAAGENVYLKAHWEII</sequence>
<dbReference type="Proteomes" id="UP000271162">
    <property type="component" value="Unassembled WGS sequence"/>
</dbReference>
<dbReference type="AlphaFoldDB" id="A0A158R2Z3"/>
<dbReference type="PANTHER" id="PTHR21583:SF8">
    <property type="entry name" value="PROTEIN ELYS"/>
    <property type="match status" value="1"/>
</dbReference>
<dbReference type="InterPro" id="IPR003609">
    <property type="entry name" value="Pan_app"/>
</dbReference>
<dbReference type="PROSITE" id="PS50948">
    <property type="entry name" value="PAN"/>
    <property type="match status" value="1"/>
</dbReference>
<evidence type="ECO:0000313" key="4">
    <source>
        <dbReference type="WBParaSite" id="NBR_0001721101-mRNA-1"/>
    </source>
</evidence>
<evidence type="ECO:0000313" key="2">
    <source>
        <dbReference type="EMBL" id="VDL80825.1"/>
    </source>
</evidence>
<reference evidence="4" key="1">
    <citation type="submission" date="2016-04" db="UniProtKB">
        <authorList>
            <consortium name="WormBaseParasite"/>
        </authorList>
    </citation>
    <scope>IDENTIFICATION</scope>
</reference>
<evidence type="ECO:0000313" key="3">
    <source>
        <dbReference type="Proteomes" id="UP000271162"/>
    </source>
</evidence>